<dbReference type="PANTHER" id="PTHR47219:SF20">
    <property type="entry name" value="TBC1 DOMAIN FAMILY MEMBER 2B"/>
    <property type="match status" value="1"/>
</dbReference>
<organism evidence="4">
    <name type="scientific">Cladocopium goreaui</name>
    <dbReference type="NCBI Taxonomy" id="2562237"/>
    <lineage>
        <taxon>Eukaryota</taxon>
        <taxon>Sar</taxon>
        <taxon>Alveolata</taxon>
        <taxon>Dinophyceae</taxon>
        <taxon>Suessiales</taxon>
        <taxon>Symbiodiniaceae</taxon>
        <taxon>Cladocopium</taxon>
    </lineage>
</organism>
<dbReference type="PROSITE" id="PS00600">
    <property type="entry name" value="AA_TRANSFER_CLASS_3"/>
    <property type="match status" value="1"/>
</dbReference>
<dbReference type="InterPro" id="IPR015424">
    <property type="entry name" value="PyrdxlP-dep_Trfase"/>
</dbReference>
<dbReference type="InterPro" id="IPR015422">
    <property type="entry name" value="PyrdxlP-dep_Trfase_small"/>
</dbReference>
<dbReference type="Gene3D" id="1.10.8.270">
    <property type="entry name" value="putative rabgap domain of human tbc1 domain family member 14 like domains"/>
    <property type="match status" value="1"/>
</dbReference>
<gene>
    <name evidence="4" type="ORF">C1SCF055_LOCUS20490</name>
</gene>
<evidence type="ECO:0000259" key="3">
    <source>
        <dbReference type="PROSITE" id="PS50086"/>
    </source>
</evidence>
<feature type="compositionally biased region" description="Low complexity" evidence="2">
    <location>
        <begin position="31"/>
        <end position="44"/>
    </location>
</feature>
<accession>A0A9P1CP65</accession>
<dbReference type="GO" id="GO:0030170">
    <property type="term" value="F:pyridoxal phosphate binding"/>
    <property type="evidence" value="ECO:0007669"/>
    <property type="project" value="InterPro"/>
</dbReference>
<evidence type="ECO:0000256" key="1">
    <source>
        <dbReference type="ARBA" id="ARBA00022898"/>
    </source>
</evidence>
<protein>
    <submittedName>
        <fullName evidence="5">Mycosubtilin synthase subunit A</fullName>
    </submittedName>
</protein>
<comment type="caution">
    <text evidence="4">The sequence shown here is derived from an EMBL/GenBank/DDBJ whole genome shotgun (WGS) entry which is preliminary data.</text>
</comment>
<name>A0A9P1CP65_9DINO</name>
<evidence type="ECO:0000256" key="2">
    <source>
        <dbReference type="SAM" id="MobiDB-lite"/>
    </source>
</evidence>
<dbReference type="Pfam" id="PF00566">
    <property type="entry name" value="RabGAP-TBC"/>
    <property type="match status" value="1"/>
</dbReference>
<feature type="compositionally biased region" description="Basic and acidic residues" evidence="2">
    <location>
        <begin position="64"/>
        <end position="90"/>
    </location>
</feature>
<dbReference type="AlphaFoldDB" id="A0A9P1CP65"/>
<dbReference type="OrthoDB" id="425114at2759"/>
<dbReference type="PANTHER" id="PTHR47219">
    <property type="entry name" value="RAB GTPASE-ACTIVATING PROTEIN 1-LIKE"/>
    <property type="match status" value="1"/>
</dbReference>
<dbReference type="Gene3D" id="1.10.472.80">
    <property type="entry name" value="Ypt/Rab-GAP domain of gyp1p, domain 3"/>
    <property type="match status" value="1"/>
</dbReference>
<evidence type="ECO:0000313" key="6">
    <source>
        <dbReference type="Proteomes" id="UP001152797"/>
    </source>
</evidence>
<dbReference type="Gene3D" id="3.40.640.10">
    <property type="entry name" value="Type I PLP-dependent aspartate aminotransferase-like (Major domain)"/>
    <property type="match status" value="1"/>
</dbReference>
<dbReference type="EMBL" id="CAMXCT010001873">
    <property type="protein sequence ID" value="CAI3993776.1"/>
    <property type="molecule type" value="Genomic_DNA"/>
</dbReference>
<dbReference type="SUPFAM" id="SSF53383">
    <property type="entry name" value="PLP-dependent transferases"/>
    <property type="match status" value="1"/>
</dbReference>
<keyword evidence="1" id="KW-0663">Pyridoxal phosphate</keyword>
<dbReference type="InterPro" id="IPR000195">
    <property type="entry name" value="Rab-GAP-TBC_dom"/>
</dbReference>
<feature type="region of interest" description="Disordered" evidence="2">
    <location>
        <begin position="1"/>
        <end position="90"/>
    </location>
</feature>
<reference evidence="5 6" key="2">
    <citation type="submission" date="2024-05" db="EMBL/GenBank/DDBJ databases">
        <authorList>
            <person name="Chen Y."/>
            <person name="Shah S."/>
            <person name="Dougan E. K."/>
            <person name="Thang M."/>
            <person name="Chan C."/>
        </authorList>
    </citation>
    <scope>NUCLEOTIDE SEQUENCE [LARGE SCALE GENOMIC DNA]</scope>
</reference>
<dbReference type="InterPro" id="IPR015421">
    <property type="entry name" value="PyrdxlP-dep_Trfase_major"/>
</dbReference>
<dbReference type="Gene3D" id="3.90.1150.10">
    <property type="entry name" value="Aspartate Aminotransferase, domain 1"/>
    <property type="match status" value="1"/>
</dbReference>
<dbReference type="GO" id="GO:0031267">
    <property type="term" value="F:small GTPase binding"/>
    <property type="evidence" value="ECO:0007669"/>
    <property type="project" value="TreeGrafter"/>
</dbReference>
<evidence type="ECO:0000313" key="5">
    <source>
        <dbReference type="EMBL" id="CAL4781088.1"/>
    </source>
</evidence>
<dbReference type="EMBL" id="CAMXCT020001873">
    <property type="protein sequence ID" value="CAL1147151.1"/>
    <property type="molecule type" value="Genomic_DNA"/>
</dbReference>
<dbReference type="EMBL" id="CAMXCT030001873">
    <property type="protein sequence ID" value="CAL4781088.1"/>
    <property type="molecule type" value="Genomic_DNA"/>
</dbReference>
<proteinExistence type="predicted"/>
<dbReference type="Pfam" id="PF00202">
    <property type="entry name" value="Aminotran_3"/>
    <property type="match status" value="1"/>
</dbReference>
<dbReference type="GO" id="GO:0008483">
    <property type="term" value="F:transaminase activity"/>
    <property type="evidence" value="ECO:0007669"/>
    <property type="project" value="InterPro"/>
</dbReference>
<dbReference type="SMART" id="SM00164">
    <property type="entry name" value="TBC"/>
    <property type="match status" value="1"/>
</dbReference>
<dbReference type="Gene3D" id="1.10.10.750">
    <property type="entry name" value="Ypt/Rab-GAP domain of gyp1p, domain 1"/>
    <property type="match status" value="1"/>
</dbReference>
<sequence>MADPMADQADLATDSLKGRRSRRQRLRERLSSGLSATASGLSATWSRAASEFRRPRTSSGEGEPGDRPEPDRAENVELAPRDSREDPEKKWQKMWESIACEGNDAMSLACERWRRSLAGERNTFWSKLTMKVNDSIHSTDSPRKDWERVSKAVRAGVPESLRCAVWTACSGAMTKKKEALTVLSLDQSDALELSYHFFVKQGLTLKNEASGVIEVDVPRTGCEEALFEPVRRVLLAFAAKNPELGYCQSMNFIAAALLRYCDEESAFWILCSLLEDILPEGYYTRNMVGIRVDMLVLNSLVMRYLPNLHKHLSEHNVDLSPVSMNWFLCLYVNTLPANARDRVLDCLLHEGSKVLFRVALALLRFMEPALLSAHGVAAVYDMLRSPALEDDLVENMYGFWLQGFSTDILIQLRDQHLVFVTSQDAELEARREQRRSRGTSNTLNSDGYKDSQDLGTEGVDVVDIDENSAMDISGSYGVNVCGYEKYKEFIEEGWTTAKKQGLFLGSLDKTATSSEIYDMSNLSLKVIEARSSEIAAVLVNPLQCFHLNQSPPSDPVLSSNNRKVGPTPGYKEWLHRLRDTCKQGGIPLIFDEVYTGFRLHPRGAQGAYDVKADIVCYGKTLGGGLPIGVVCGPTDLMARGDAKKAARVNYVIGTFAGHPFVMASMNAFLKWLELPETIKSYDVMHVNIDNFIKTANAKFQEKDYPIQLTNWFSVWSILYTKPGRYHWLFQYFLKDAGVSLSWVGTGRLLFSLEWKKEDYDRLLERLLSACEQMQKGGWWEEPKANIKAKLGVEIGTAVFKNVLGLTG</sequence>
<dbReference type="InterPro" id="IPR050302">
    <property type="entry name" value="Rab_GAP_TBC_domain"/>
</dbReference>
<feature type="domain" description="Rab-GAP TBC" evidence="3">
    <location>
        <begin position="156"/>
        <end position="351"/>
    </location>
</feature>
<dbReference type="GO" id="GO:0005096">
    <property type="term" value="F:GTPase activator activity"/>
    <property type="evidence" value="ECO:0007669"/>
    <property type="project" value="TreeGrafter"/>
</dbReference>
<dbReference type="InterPro" id="IPR035969">
    <property type="entry name" value="Rab-GAP_TBC_sf"/>
</dbReference>
<keyword evidence="6" id="KW-1185">Reference proteome</keyword>
<dbReference type="PROSITE" id="PS50086">
    <property type="entry name" value="TBC_RABGAP"/>
    <property type="match status" value="1"/>
</dbReference>
<feature type="region of interest" description="Disordered" evidence="2">
    <location>
        <begin position="430"/>
        <end position="455"/>
    </location>
</feature>
<dbReference type="InterPro" id="IPR049704">
    <property type="entry name" value="Aminotrans_3_PPA_site"/>
</dbReference>
<dbReference type="Proteomes" id="UP001152797">
    <property type="component" value="Unassembled WGS sequence"/>
</dbReference>
<reference evidence="4" key="1">
    <citation type="submission" date="2022-10" db="EMBL/GenBank/DDBJ databases">
        <authorList>
            <person name="Chen Y."/>
            <person name="Dougan E. K."/>
            <person name="Chan C."/>
            <person name="Rhodes N."/>
            <person name="Thang M."/>
        </authorList>
    </citation>
    <scope>NUCLEOTIDE SEQUENCE</scope>
</reference>
<dbReference type="InterPro" id="IPR005814">
    <property type="entry name" value="Aminotrans_3"/>
</dbReference>
<dbReference type="SUPFAM" id="SSF47923">
    <property type="entry name" value="Ypt/Rab-GAP domain of gyp1p"/>
    <property type="match status" value="2"/>
</dbReference>
<evidence type="ECO:0000313" key="4">
    <source>
        <dbReference type="EMBL" id="CAI3993776.1"/>
    </source>
</evidence>